<comment type="caution">
    <text evidence="1">The sequence shown here is derived from an EMBL/GenBank/DDBJ whole genome shotgun (WGS) entry which is preliminary data.</text>
</comment>
<name>A0ABS8WVT7_DATST</name>
<accession>A0ABS8WVT7</accession>
<dbReference type="Proteomes" id="UP000823775">
    <property type="component" value="Unassembled WGS sequence"/>
</dbReference>
<keyword evidence="2" id="KW-1185">Reference proteome</keyword>
<protein>
    <submittedName>
        <fullName evidence="1">Uncharacterized protein</fullName>
    </submittedName>
</protein>
<proteinExistence type="predicted"/>
<organism evidence="1 2">
    <name type="scientific">Datura stramonium</name>
    <name type="common">Jimsonweed</name>
    <name type="synonym">Common thornapple</name>
    <dbReference type="NCBI Taxonomy" id="4076"/>
    <lineage>
        <taxon>Eukaryota</taxon>
        <taxon>Viridiplantae</taxon>
        <taxon>Streptophyta</taxon>
        <taxon>Embryophyta</taxon>
        <taxon>Tracheophyta</taxon>
        <taxon>Spermatophyta</taxon>
        <taxon>Magnoliopsida</taxon>
        <taxon>eudicotyledons</taxon>
        <taxon>Gunneridae</taxon>
        <taxon>Pentapetalae</taxon>
        <taxon>asterids</taxon>
        <taxon>lamiids</taxon>
        <taxon>Solanales</taxon>
        <taxon>Solanaceae</taxon>
        <taxon>Solanoideae</taxon>
        <taxon>Datureae</taxon>
        <taxon>Datura</taxon>
    </lineage>
</organism>
<reference evidence="1 2" key="1">
    <citation type="journal article" date="2021" name="BMC Genomics">
        <title>Datura genome reveals duplications of psychoactive alkaloid biosynthetic genes and high mutation rate following tissue culture.</title>
        <authorList>
            <person name="Rajewski A."/>
            <person name="Carter-House D."/>
            <person name="Stajich J."/>
            <person name="Litt A."/>
        </authorList>
    </citation>
    <scope>NUCLEOTIDE SEQUENCE [LARGE SCALE GENOMIC DNA]</scope>
    <source>
        <strain evidence="1">AR-01</strain>
    </source>
</reference>
<gene>
    <name evidence="1" type="ORF">HAX54_010212</name>
</gene>
<evidence type="ECO:0000313" key="1">
    <source>
        <dbReference type="EMBL" id="MCE3217062.1"/>
    </source>
</evidence>
<dbReference type="EMBL" id="JACEIK010015585">
    <property type="protein sequence ID" value="MCE3217062.1"/>
    <property type="molecule type" value="Genomic_DNA"/>
</dbReference>
<sequence length="134" mass="15155">GYRQKVKRLPDKAWCSGGIEGDKMFVLGDLYYGGSGCRGYDFRVGGERDRKEMEGKSFLEAMIMEVVRKQKGTTWKEKKVQRLRNEALYCCENGVTKHLFGVICTMAMVDAKAMVPEVTGKENFLLGLSRAQNK</sequence>
<evidence type="ECO:0000313" key="2">
    <source>
        <dbReference type="Proteomes" id="UP000823775"/>
    </source>
</evidence>
<feature type="non-terminal residue" evidence="1">
    <location>
        <position position="1"/>
    </location>
</feature>